<keyword evidence="2" id="KW-1185">Reference proteome</keyword>
<evidence type="ECO:0000313" key="1">
    <source>
        <dbReference type="EMBL" id="CAD8215052.1"/>
    </source>
</evidence>
<accession>A0A8S1YRA6</accession>
<organism evidence="1 2">
    <name type="scientific">Paramecium pentaurelia</name>
    <dbReference type="NCBI Taxonomy" id="43138"/>
    <lineage>
        <taxon>Eukaryota</taxon>
        <taxon>Sar</taxon>
        <taxon>Alveolata</taxon>
        <taxon>Ciliophora</taxon>
        <taxon>Intramacronucleata</taxon>
        <taxon>Oligohymenophorea</taxon>
        <taxon>Peniculida</taxon>
        <taxon>Parameciidae</taxon>
        <taxon>Paramecium</taxon>
    </lineage>
</organism>
<comment type="caution">
    <text evidence="1">The sequence shown here is derived from an EMBL/GenBank/DDBJ whole genome shotgun (WGS) entry which is preliminary data.</text>
</comment>
<sequence>MILIRNFNNKKNLSELIDFGNHLLYKAEQNLNLIRCLKNKKFNIEWLLKLSDARQIFTVSDNSKYIATWNQDTKEFFLENKRTENKQNKYQNLKITSISVMLQIQFSLFKDIKGLQKKYFLKILFEKYNSFNAIMQFMKIKLMLQQRQYLKECLIYKPSKQIICFLQISEFANFVIFQQVNQFLFDIIPRLRGAGYGTAKIPLDKVENSIYQLVKGLKYKIVYQQIKFRNFNINK</sequence>
<reference evidence="1" key="1">
    <citation type="submission" date="2021-01" db="EMBL/GenBank/DDBJ databases">
        <authorList>
            <consortium name="Genoscope - CEA"/>
            <person name="William W."/>
        </authorList>
    </citation>
    <scope>NUCLEOTIDE SEQUENCE</scope>
</reference>
<dbReference type="EMBL" id="CAJJDO010000300">
    <property type="protein sequence ID" value="CAD8215052.1"/>
    <property type="molecule type" value="Genomic_DNA"/>
</dbReference>
<dbReference type="AlphaFoldDB" id="A0A8S1YRA6"/>
<protein>
    <submittedName>
        <fullName evidence="1">Uncharacterized protein</fullName>
    </submittedName>
</protein>
<gene>
    <name evidence="1" type="ORF">PPENT_87.1.T3000003</name>
</gene>
<proteinExistence type="predicted"/>
<name>A0A8S1YRA6_9CILI</name>
<dbReference type="Proteomes" id="UP000689195">
    <property type="component" value="Unassembled WGS sequence"/>
</dbReference>
<evidence type="ECO:0000313" key="2">
    <source>
        <dbReference type="Proteomes" id="UP000689195"/>
    </source>
</evidence>